<accession>A0A0C3HAL1</accession>
<feature type="domain" description="Insecticide toxin TcdB middle/N-terminal" evidence="5">
    <location>
        <begin position="685"/>
        <end position="831"/>
    </location>
</feature>
<dbReference type="InParanoid" id="A0A0C3HAL1"/>
<dbReference type="Proteomes" id="UP000054321">
    <property type="component" value="Unassembled WGS sequence"/>
</dbReference>
<dbReference type="NCBIfam" id="TIGR03696">
    <property type="entry name" value="Rhs_assc_core"/>
    <property type="match status" value="1"/>
</dbReference>
<dbReference type="STRING" id="913774.A0A0C3HAL1"/>
<evidence type="ECO:0000259" key="5">
    <source>
        <dbReference type="Pfam" id="PF12256"/>
    </source>
</evidence>
<evidence type="ECO:0000256" key="2">
    <source>
        <dbReference type="ARBA" id="ARBA00022525"/>
    </source>
</evidence>
<organism evidence="6 7">
    <name type="scientific">Oidiodendron maius (strain Zn)</name>
    <dbReference type="NCBI Taxonomy" id="913774"/>
    <lineage>
        <taxon>Eukaryota</taxon>
        <taxon>Fungi</taxon>
        <taxon>Dikarya</taxon>
        <taxon>Ascomycota</taxon>
        <taxon>Pezizomycotina</taxon>
        <taxon>Leotiomycetes</taxon>
        <taxon>Leotiomycetes incertae sedis</taxon>
        <taxon>Myxotrichaceae</taxon>
        <taxon>Oidiodendron</taxon>
    </lineage>
</organism>
<feature type="non-terminal residue" evidence="6">
    <location>
        <position position="1"/>
    </location>
</feature>
<dbReference type="InterPro" id="IPR022044">
    <property type="entry name" value="TcdB_toxin_mid/C"/>
</dbReference>
<dbReference type="Pfam" id="PF12255">
    <property type="entry name" value="TcdB_toxin_midC"/>
    <property type="match status" value="1"/>
</dbReference>
<evidence type="ECO:0000313" key="7">
    <source>
        <dbReference type="Proteomes" id="UP000054321"/>
    </source>
</evidence>
<evidence type="ECO:0008006" key="8">
    <source>
        <dbReference type="Google" id="ProtNLM"/>
    </source>
</evidence>
<dbReference type="OrthoDB" id="5426877at2759"/>
<reference evidence="6 7" key="1">
    <citation type="submission" date="2014-04" db="EMBL/GenBank/DDBJ databases">
        <authorList>
            <consortium name="DOE Joint Genome Institute"/>
            <person name="Kuo A."/>
            <person name="Martino E."/>
            <person name="Perotto S."/>
            <person name="Kohler A."/>
            <person name="Nagy L.G."/>
            <person name="Floudas D."/>
            <person name="Copeland A."/>
            <person name="Barry K.W."/>
            <person name="Cichocki N."/>
            <person name="Veneault-Fourrey C."/>
            <person name="LaButti K."/>
            <person name="Lindquist E.A."/>
            <person name="Lipzen A."/>
            <person name="Lundell T."/>
            <person name="Morin E."/>
            <person name="Murat C."/>
            <person name="Sun H."/>
            <person name="Tunlid A."/>
            <person name="Henrissat B."/>
            <person name="Grigoriev I.V."/>
            <person name="Hibbett D.S."/>
            <person name="Martin F."/>
            <person name="Nordberg H.P."/>
            <person name="Cantor M.N."/>
            <person name="Hua S.X."/>
        </authorList>
    </citation>
    <scope>NUCLEOTIDE SEQUENCE [LARGE SCALE GENOMIC DNA]</scope>
    <source>
        <strain evidence="6 7">Zn</strain>
    </source>
</reference>
<dbReference type="SUPFAM" id="SSF69318">
    <property type="entry name" value="Integrin alpha N-terminal domain"/>
    <property type="match status" value="1"/>
</dbReference>
<name>A0A0C3HAL1_OIDMZ</name>
<proteinExistence type="predicted"/>
<dbReference type="GO" id="GO:0005737">
    <property type="term" value="C:cytoplasm"/>
    <property type="evidence" value="ECO:0007669"/>
    <property type="project" value="InterPro"/>
</dbReference>
<feature type="domain" description="Insecticide toxin TcdB middle/C-terminal" evidence="4">
    <location>
        <begin position="879"/>
        <end position="1007"/>
    </location>
</feature>
<dbReference type="InterPro" id="IPR050708">
    <property type="entry name" value="T6SS_VgrG/RHS"/>
</dbReference>
<dbReference type="InterPro" id="IPR028994">
    <property type="entry name" value="Integrin_alpha_N"/>
</dbReference>
<keyword evidence="2" id="KW-0964">Secreted</keyword>
<feature type="non-terminal residue" evidence="6">
    <location>
        <position position="2172"/>
    </location>
</feature>
<dbReference type="Pfam" id="PF12256">
    <property type="entry name" value="TcdB_toxin_midN"/>
    <property type="match status" value="1"/>
</dbReference>
<dbReference type="Gene3D" id="2.180.10.10">
    <property type="entry name" value="RHS repeat-associated core"/>
    <property type="match status" value="1"/>
</dbReference>
<dbReference type="InterPro" id="IPR022385">
    <property type="entry name" value="Rhs_assc_core"/>
</dbReference>
<comment type="subcellular location">
    <subcellularLocation>
        <location evidence="1">Secreted</location>
    </subcellularLocation>
</comment>
<evidence type="ECO:0000313" key="6">
    <source>
        <dbReference type="EMBL" id="KIM99391.1"/>
    </source>
</evidence>
<dbReference type="PANTHER" id="PTHR32305">
    <property type="match status" value="1"/>
</dbReference>
<keyword evidence="7" id="KW-1185">Reference proteome</keyword>
<dbReference type="PRINTS" id="PR01341">
    <property type="entry name" value="SALSPVBPROT"/>
</dbReference>
<evidence type="ECO:0000259" key="4">
    <source>
        <dbReference type="Pfam" id="PF12255"/>
    </source>
</evidence>
<gene>
    <name evidence="6" type="ORF">OIDMADRAFT_65408</name>
</gene>
<dbReference type="InterPro" id="IPR022045">
    <property type="entry name" value="TcdB_toxin_mid/N"/>
</dbReference>
<dbReference type="HOGENOM" id="CLU_000672_1_0_1"/>
<keyword evidence="3" id="KW-0843">Virulence</keyword>
<dbReference type="GO" id="GO:0005576">
    <property type="term" value="C:extracellular region"/>
    <property type="evidence" value="ECO:0007669"/>
    <property type="project" value="UniProtKB-SubCell"/>
</dbReference>
<evidence type="ECO:0000256" key="1">
    <source>
        <dbReference type="ARBA" id="ARBA00004613"/>
    </source>
</evidence>
<dbReference type="PANTHER" id="PTHR32305:SF15">
    <property type="entry name" value="PROTEIN RHSA-RELATED"/>
    <property type="match status" value="1"/>
</dbReference>
<dbReference type="EMBL" id="KN832879">
    <property type="protein sequence ID" value="KIM99391.1"/>
    <property type="molecule type" value="Genomic_DNA"/>
</dbReference>
<reference evidence="7" key="2">
    <citation type="submission" date="2015-01" db="EMBL/GenBank/DDBJ databases">
        <title>Evolutionary Origins and Diversification of the Mycorrhizal Mutualists.</title>
        <authorList>
            <consortium name="DOE Joint Genome Institute"/>
            <consortium name="Mycorrhizal Genomics Consortium"/>
            <person name="Kohler A."/>
            <person name="Kuo A."/>
            <person name="Nagy L.G."/>
            <person name="Floudas D."/>
            <person name="Copeland A."/>
            <person name="Barry K.W."/>
            <person name="Cichocki N."/>
            <person name="Veneault-Fourrey C."/>
            <person name="LaButti K."/>
            <person name="Lindquist E.A."/>
            <person name="Lipzen A."/>
            <person name="Lundell T."/>
            <person name="Morin E."/>
            <person name="Murat C."/>
            <person name="Riley R."/>
            <person name="Ohm R."/>
            <person name="Sun H."/>
            <person name="Tunlid A."/>
            <person name="Henrissat B."/>
            <person name="Grigoriev I.V."/>
            <person name="Hibbett D.S."/>
            <person name="Martin F."/>
        </authorList>
    </citation>
    <scope>NUCLEOTIDE SEQUENCE [LARGE SCALE GENOMIC DNA]</scope>
    <source>
        <strain evidence="7">Zn</strain>
    </source>
</reference>
<dbReference type="Pfam" id="PF03534">
    <property type="entry name" value="SpvB"/>
    <property type="match status" value="1"/>
</dbReference>
<protein>
    <recommendedName>
        <fullName evidence="8">SpvB-domain-containing protein</fullName>
    </recommendedName>
</protein>
<evidence type="ECO:0000256" key="3">
    <source>
        <dbReference type="ARBA" id="ARBA00023026"/>
    </source>
</evidence>
<sequence length="2172" mass="240908">KGGGAIHGIGEKIDVAAATGASNISIPIRVSPGRSSFHPELTLQYSSGQGNSPFGLGWHLDFPNITRKTDKGLPRYLDGGPDADADVFLLANAEDLVPVFAQDAQGDIVLKSDGSPLIEDLISANYTVRTYRPRIEGLFSRIERWMNTTDRGDIFWRVISDNNVTSIYGKDDNSRVFNPLAASGEAKCIFSWLLSETFDDHGNAMVFTYKAEDSSNVDTAVPQEAHRSSVSRSAHRYLKTINYGNQVPNRDMTSWAPTAASSLPSSTWLFSVVLDYGEHDLINPTPIETSLWPCRQDPFSTYRSGFEDRVYRLCRRILVFHNFVELGSTPQLVNSMDLDYNENSTASKLTQCTEAGYTPSVGSSAPYIRSAIPPLQYEYTEFPSDNALAQRLIQDVDSAYLENIPFGVDGASYQWLDLYSEGLPGVFTEQAGGWFFARNSSASNFTQSKSPRFDPLIPISSRPSLSVKDSQASWGDVSGDGHLDLIDLQPGCWGFFEQADDPDGWTEFRSFRSYPNIPSSDCKLVDLTGDGLADLLIAGDHVYLWCESFGDEGYGEPIAVTQANEASLGPVSLFSDTEDYIVLADFSGDGLTDLVRIRNGDICYWPNMGYGRFGSMIRMANAPWFEPVDLFETKRVHLADIDGSGTTDMLYVHDAGVDIYLNQSGNGFSDRKRIESFPANDTLSTVSTVDLLGSGTTCLVWSTTAPQALPTLRYLDLINGPKPHLLSKMTNNMGKEKVVHYAPSTKFYLQDRQEGHPWPTRLPFPIYCVERIETLDRIGGNRLVSRYRYHDGFYDGLEREFRGFAMVERWDTDDFAESSTSTATNFDSSWHVPPVHTKTWYHTGVYIDNAKISTLWAHEFFGTTPGIDHNLLEDTLREACRSLKGKTLRVEVYADDGTAKASLPYSISESNYTIEVVQPLQDANLHSVYFVHQREHIELSCEREPDDPRIQHEMTLAVDAYGNVLKSLKIIYGRTPGKSSLTGLDLEKQQTTLFLYSEHDVTNLIDSDTDYRVPIVYETRVYELSGLTPGQGSQFSFSDFNPPDISIITSLPEIPFEQQNSPGTKQKRLITESRMLYRQDDLTSLLPAGQISIAAIPGWEYRHCFTPGLLTSVFQRQLPGQPIGSLLPSPVSTILAGTGSQQGGYVDLDGDGNWWQPGGRVFFHPDPTATAAMELAEARSHFFSFRRFEDLFGNSTVVNFDNYDLFPTYTQDPIGNAASAIIDYRVLAPALITDANGNRSAAAFDALGYVVGTAVMGKTSENVGDSLSGFQPDLTQAQLDAFFANPRGSGSTAASLLGSATSRTIYDPNRYWNSGSMRLPIYTAMIKRETHVSDLLQGAMSPLQLSFNYVDGFERIIQSKTQAKPGPLTDGGPVNNNRWTGSGWTIYNNKGQPVRTYEPFFDDTHDFKYLVHGVSTISFYDPVGRVVGALRPDKTLNKTRFDSWTQTIFDGNDNVLISVPKTDPDLGPFIMLLPDYESIPSWYDARITGALGPDQQQAAVKTAAHANTPTMLYLDVMGRTFMTVKDNGPGGKLTSRTSLDIVGNQYQTYDAVDRLIMSVDFDMTSKHLHQDSPDSGERWILADAGGQPLITWNSRGFRLRSAYDANRRLIESYVRNDSVSSSSPPEFLVNQTVFGETVVNAAASNLCGKAYLVRDQTGLLTNHEFDFKGNLLRSERAFAQDYKDLVDWSQIVALESETFIATTSYDALNRVVEATTPDQSVTYRSYNETGRLEQLRVNLQGQQSSDPTTWSPIITSSDYNERGQVKLISHGNGAQTNRTYDEQTFRLTRIQTLLSSATGQTSLQDLNYVFDPVGNITTLRDNAQQTVYFRNTVVDPSNDYIYDPIYRLISATGREHLGQTGQPNIPTALDLQNIRLVQPGDGSAMARYTESYTYDVTDNITKVAHAGSDATSPGWTRNFSYDTASNHLLSTAIGSTSESYTYDINGNMTALPPLSGIAWNFLDQLQSTSKQIVNTGTPETTYYIYDMTGQRTRKVTERATAAGQTAVKLHERLYIGACEVYRTYAGDGVTISLERDTLNCAGEAGRVALIETRAVGTDPSPVHQTRFQFSNFNASAVLELGIDGGIVSYEEYTPWGSTSYQAVGSTLDAPKRYRYTGKERDEESGLYYYGARYYASWLGRWTSCDPRGTVDGTNVYAYVQLNPVNHADPTGT</sequence>
<dbReference type="InterPro" id="IPR003284">
    <property type="entry name" value="Sal_SpvB"/>
</dbReference>